<evidence type="ECO:0000313" key="2">
    <source>
        <dbReference type="Proteomes" id="UP001607303"/>
    </source>
</evidence>
<gene>
    <name evidence="1" type="ORF">V1477_016766</name>
</gene>
<accession>A0ABD2B438</accession>
<comment type="caution">
    <text evidence="1">The sequence shown here is derived from an EMBL/GenBank/DDBJ whole genome shotgun (WGS) entry which is preliminary data.</text>
</comment>
<dbReference type="Proteomes" id="UP001607303">
    <property type="component" value="Unassembled WGS sequence"/>
</dbReference>
<dbReference type="EMBL" id="JAYRBN010000100">
    <property type="protein sequence ID" value="KAL2727490.1"/>
    <property type="molecule type" value="Genomic_DNA"/>
</dbReference>
<organism evidence="1 2">
    <name type="scientific">Vespula maculifrons</name>
    <name type="common">Eastern yellow jacket</name>
    <name type="synonym">Wasp</name>
    <dbReference type="NCBI Taxonomy" id="7453"/>
    <lineage>
        <taxon>Eukaryota</taxon>
        <taxon>Metazoa</taxon>
        <taxon>Ecdysozoa</taxon>
        <taxon>Arthropoda</taxon>
        <taxon>Hexapoda</taxon>
        <taxon>Insecta</taxon>
        <taxon>Pterygota</taxon>
        <taxon>Neoptera</taxon>
        <taxon>Endopterygota</taxon>
        <taxon>Hymenoptera</taxon>
        <taxon>Apocrita</taxon>
        <taxon>Aculeata</taxon>
        <taxon>Vespoidea</taxon>
        <taxon>Vespidae</taxon>
        <taxon>Vespinae</taxon>
        <taxon>Vespula</taxon>
    </lineage>
</organism>
<protein>
    <submittedName>
        <fullName evidence="1">Odorant receptor 13a-like isoform X2</fullName>
    </submittedName>
</protein>
<keyword evidence="2" id="KW-1185">Reference proteome</keyword>
<reference evidence="1 2" key="1">
    <citation type="journal article" date="2024" name="Ann. Entomol. Soc. Am.">
        <title>Genomic analyses of the southern and eastern yellowjacket wasps (Hymenoptera: Vespidae) reveal evolutionary signatures of social life.</title>
        <authorList>
            <person name="Catto M.A."/>
            <person name="Caine P.B."/>
            <person name="Orr S.E."/>
            <person name="Hunt B.G."/>
            <person name="Goodisman M.A.D."/>
        </authorList>
    </citation>
    <scope>NUCLEOTIDE SEQUENCE [LARGE SCALE GENOMIC DNA]</scope>
    <source>
        <strain evidence="1">232</strain>
        <tissue evidence="1">Head and thorax</tissue>
    </source>
</reference>
<name>A0ABD2B438_VESMC</name>
<evidence type="ECO:0000313" key="1">
    <source>
        <dbReference type="EMBL" id="KAL2727490.1"/>
    </source>
</evidence>
<dbReference type="AlphaFoldDB" id="A0ABD2B438"/>
<sequence length="62" mass="6947">MTIFLSEGILVGQLIEVIQIRTDLNEVIDCIPNLLISIIVGIEFIGLLFNSEKICDSHKSFQ</sequence>
<proteinExistence type="predicted"/>